<dbReference type="PROSITE" id="PS50846">
    <property type="entry name" value="HMA_2"/>
    <property type="match status" value="1"/>
</dbReference>
<evidence type="ECO:0000256" key="1">
    <source>
        <dbReference type="SAM" id="MobiDB-lite"/>
    </source>
</evidence>
<evidence type="ECO:0000259" key="2">
    <source>
        <dbReference type="PROSITE" id="PS50846"/>
    </source>
</evidence>
<dbReference type="AlphaFoldDB" id="A0AAU9ST10"/>
<keyword evidence="4" id="KW-1185">Reference proteome</keyword>
<reference evidence="3 4" key="1">
    <citation type="submission" date="2022-03" db="EMBL/GenBank/DDBJ databases">
        <authorList>
            <person name="Nunn A."/>
            <person name="Chopra R."/>
            <person name="Nunn A."/>
            <person name="Contreras Garrido A."/>
        </authorList>
    </citation>
    <scope>NUCLEOTIDE SEQUENCE [LARGE SCALE GENOMIC DNA]</scope>
</reference>
<dbReference type="EMBL" id="OU466862">
    <property type="protein sequence ID" value="CAH2070207.1"/>
    <property type="molecule type" value="Genomic_DNA"/>
</dbReference>
<organism evidence="3 4">
    <name type="scientific">Thlaspi arvense</name>
    <name type="common">Field penny-cress</name>
    <dbReference type="NCBI Taxonomy" id="13288"/>
    <lineage>
        <taxon>Eukaryota</taxon>
        <taxon>Viridiplantae</taxon>
        <taxon>Streptophyta</taxon>
        <taxon>Embryophyta</taxon>
        <taxon>Tracheophyta</taxon>
        <taxon>Spermatophyta</taxon>
        <taxon>Magnoliopsida</taxon>
        <taxon>eudicotyledons</taxon>
        <taxon>Gunneridae</taxon>
        <taxon>Pentapetalae</taxon>
        <taxon>rosids</taxon>
        <taxon>malvids</taxon>
        <taxon>Brassicales</taxon>
        <taxon>Brassicaceae</taxon>
        <taxon>Thlaspideae</taxon>
        <taxon>Thlaspi</taxon>
    </lineage>
</organism>
<gene>
    <name evidence="3" type="ORF">TAV2_LOCUS18694</name>
</gene>
<feature type="region of interest" description="Disordered" evidence="1">
    <location>
        <begin position="182"/>
        <end position="204"/>
    </location>
</feature>
<evidence type="ECO:0000313" key="4">
    <source>
        <dbReference type="Proteomes" id="UP000836841"/>
    </source>
</evidence>
<feature type="compositionally biased region" description="Low complexity" evidence="1">
    <location>
        <begin position="192"/>
        <end position="203"/>
    </location>
</feature>
<dbReference type="Gene3D" id="3.30.70.100">
    <property type="match status" value="1"/>
</dbReference>
<dbReference type="Proteomes" id="UP000836841">
    <property type="component" value="Chromosome 6"/>
</dbReference>
<feature type="domain" description="HMA" evidence="2">
    <location>
        <begin position="1"/>
        <end position="65"/>
    </location>
</feature>
<protein>
    <recommendedName>
        <fullName evidence="2">HMA domain-containing protein</fullName>
    </recommendedName>
</protein>
<accession>A0AAU9ST10</accession>
<dbReference type="InterPro" id="IPR006121">
    <property type="entry name" value="HMA_dom"/>
</dbReference>
<dbReference type="GO" id="GO:0046872">
    <property type="term" value="F:metal ion binding"/>
    <property type="evidence" value="ECO:0007669"/>
    <property type="project" value="InterPro"/>
</dbReference>
<evidence type="ECO:0000313" key="3">
    <source>
        <dbReference type="EMBL" id="CAH2070207.1"/>
    </source>
</evidence>
<sequence length="254" mass="28871">MQFEVFDKSIKQEAIEVVASKFPGVITSIDVNEEEGKLKVTGEFDKLEMMKELRKIDENVEMIDEHGTPKKNNPKWEEFLNEDLKREKASEPILAAPSSQQRSPEESTVLCQALPAKTFERTLEIDSCRGVDNLGSSSRIRTRTKTNKKWILTNGSQRTQVTCMPIGIRIIRMRTLPNMEKKGETTKGLAQGSSRTRCTGSSSDTIKRTRHYNHANTTKRSQYIHGRPKSYINTTKEIAISCIAKEERHINSVL</sequence>
<name>A0AAU9ST10_THLAR</name>
<proteinExistence type="predicted"/>